<dbReference type="Pfam" id="PF01244">
    <property type="entry name" value="Peptidase_M19"/>
    <property type="match status" value="1"/>
</dbReference>
<dbReference type="PANTHER" id="PTHR10443:SF12">
    <property type="entry name" value="DIPEPTIDASE"/>
    <property type="match status" value="1"/>
</dbReference>
<proteinExistence type="predicted"/>
<dbReference type="GO" id="GO:0006508">
    <property type="term" value="P:proteolysis"/>
    <property type="evidence" value="ECO:0007669"/>
    <property type="project" value="InterPro"/>
</dbReference>
<reference evidence="1" key="2">
    <citation type="journal article" date="2021" name="Microbiome">
        <title>Successional dynamics and alternative stable states in a saline activated sludge microbial community over 9 years.</title>
        <authorList>
            <person name="Wang Y."/>
            <person name="Ye J."/>
            <person name="Ju F."/>
            <person name="Liu L."/>
            <person name="Boyd J.A."/>
            <person name="Deng Y."/>
            <person name="Parks D.H."/>
            <person name="Jiang X."/>
            <person name="Yin X."/>
            <person name="Woodcroft B.J."/>
            <person name="Tyson G.W."/>
            <person name="Hugenholtz P."/>
            <person name="Polz M.F."/>
            <person name="Zhang T."/>
        </authorList>
    </citation>
    <scope>NUCLEOTIDE SEQUENCE</scope>
    <source>
        <strain evidence="1">HKST-UBA02</strain>
    </source>
</reference>
<dbReference type="Proteomes" id="UP000699691">
    <property type="component" value="Unassembled WGS sequence"/>
</dbReference>
<sequence>METYFFDTHQDIADALLLGSHGDFWKRNGLHDGWNDLNLPVNNQSDFVRLQEGNVKAIFGVSCAIGVAEDGTIIPCPNHLHDTLEQINVYHRLVREGNGKVSIITSKDDLSTISDTGVSFLLTIEGADSIDDELVYLDTYFNLGVRCIGLTWSYNNGLAGGCSEDGELTTRGENTIRRMEELGILLDLSHINEKSGYQALEVSTKPVIVSHTAAKSVYDHERNFTDDQMKAVAKTGGAVGICAVPKFIGIEGKVGLSDVVEHIKYTVDLVDIDHVILGTDFGAMTAKQLMSDFAEVSDMPDLTKALITAGFSESDIDKIAHGNIERVLSETLPHANQ</sequence>
<gene>
    <name evidence="1" type="ORF">KC573_02605</name>
</gene>
<dbReference type="PANTHER" id="PTHR10443">
    <property type="entry name" value="MICROSOMAL DIPEPTIDASE"/>
    <property type="match status" value="1"/>
</dbReference>
<dbReference type="CDD" id="cd01301">
    <property type="entry name" value="rDP_like"/>
    <property type="match status" value="1"/>
</dbReference>
<dbReference type="SUPFAM" id="SSF51556">
    <property type="entry name" value="Metallo-dependent hydrolases"/>
    <property type="match status" value="1"/>
</dbReference>
<dbReference type="Gene3D" id="3.20.20.140">
    <property type="entry name" value="Metal-dependent hydrolases"/>
    <property type="match status" value="1"/>
</dbReference>
<reference evidence="1" key="1">
    <citation type="submission" date="2020-04" db="EMBL/GenBank/DDBJ databases">
        <authorList>
            <person name="Zhang T."/>
        </authorList>
    </citation>
    <scope>NUCLEOTIDE SEQUENCE</scope>
    <source>
        <strain evidence="1">HKST-UBA02</strain>
    </source>
</reference>
<evidence type="ECO:0000313" key="1">
    <source>
        <dbReference type="EMBL" id="MCA9397696.1"/>
    </source>
</evidence>
<dbReference type="InterPro" id="IPR008257">
    <property type="entry name" value="Pept_M19"/>
</dbReference>
<protein>
    <submittedName>
        <fullName evidence="1">Dipeptidase</fullName>
    </submittedName>
</protein>
<name>A0A955LW09_UNCKA</name>
<dbReference type="InterPro" id="IPR032466">
    <property type="entry name" value="Metal_Hydrolase"/>
</dbReference>
<accession>A0A955LW09</accession>
<comment type="caution">
    <text evidence="1">The sequence shown here is derived from an EMBL/GenBank/DDBJ whole genome shotgun (WGS) entry which is preliminary data.</text>
</comment>
<evidence type="ECO:0000313" key="2">
    <source>
        <dbReference type="Proteomes" id="UP000699691"/>
    </source>
</evidence>
<dbReference type="EMBL" id="JAGQKY010000107">
    <property type="protein sequence ID" value="MCA9397696.1"/>
    <property type="molecule type" value="Genomic_DNA"/>
</dbReference>
<dbReference type="GO" id="GO:0070573">
    <property type="term" value="F:metallodipeptidase activity"/>
    <property type="evidence" value="ECO:0007669"/>
    <property type="project" value="InterPro"/>
</dbReference>
<dbReference type="AlphaFoldDB" id="A0A955LW09"/>
<organism evidence="1 2">
    <name type="scientific">candidate division WWE3 bacterium</name>
    <dbReference type="NCBI Taxonomy" id="2053526"/>
    <lineage>
        <taxon>Bacteria</taxon>
        <taxon>Katanobacteria</taxon>
    </lineage>
</organism>
<dbReference type="PROSITE" id="PS51365">
    <property type="entry name" value="RENAL_DIPEPTIDASE_2"/>
    <property type="match status" value="1"/>
</dbReference>